<evidence type="ECO:0000313" key="8">
    <source>
        <dbReference type="EMBL" id="RKT78395.1"/>
    </source>
</evidence>
<dbReference type="OrthoDB" id="9814902at2"/>
<evidence type="ECO:0000313" key="9">
    <source>
        <dbReference type="Proteomes" id="UP000278440"/>
    </source>
</evidence>
<evidence type="ECO:0000256" key="2">
    <source>
        <dbReference type="ARBA" id="ARBA00010333"/>
    </source>
</evidence>
<dbReference type="Gene3D" id="3.40.190.10">
    <property type="entry name" value="Periplasmic binding protein-like II"/>
    <property type="match status" value="2"/>
</dbReference>
<dbReference type="CDD" id="cd13711">
    <property type="entry name" value="PBP2_Ngo0372_TcyA"/>
    <property type="match status" value="1"/>
</dbReference>
<evidence type="ECO:0000259" key="6">
    <source>
        <dbReference type="SMART" id="SM00062"/>
    </source>
</evidence>
<evidence type="ECO:0000313" key="7">
    <source>
        <dbReference type="EMBL" id="MBB2985642.1"/>
    </source>
</evidence>
<proteinExistence type="inferred from homology"/>
<evidence type="ECO:0000313" key="10">
    <source>
        <dbReference type="Proteomes" id="UP000590811"/>
    </source>
</evidence>
<dbReference type="Proteomes" id="UP000590811">
    <property type="component" value="Unassembled WGS sequence"/>
</dbReference>
<keyword evidence="9" id="KW-1185">Reference proteome</keyword>
<comment type="similarity">
    <text evidence="2 4">Belongs to the bacterial solute-binding protein 3 family.</text>
</comment>
<dbReference type="AlphaFoldDB" id="A0A495XYZ8"/>
<feature type="chain" id="PRO_5033438418" evidence="5">
    <location>
        <begin position="21"/>
        <end position="281"/>
    </location>
</feature>
<evidence type="ECO:0000256" key="3">
    <source>
        <dbReference type="ARBA" id="ARBA00022729"/>
    </source>
</evidence>
<dbReference type="InterPro" id="IPR001638">
    <property type="entry name" value="Solute-binding_3/MltF_N"/>
</dbReference>
<dbReference type="PANTHER" id="PTHR35936:SF19">
    <property type="entry name" value="AMINO-ACID-BINDING PROTEIN YXEM-RELATED"/>
    <property type="match status" value="1"/>
</dbReference>
<comment type="subcellular location">
    <subcellularLocation>
        <location evidence="1">Cell envelope</location>
    </subcellularLocation>
</comment>
<dbReference type="EMBL" id="RBXT01000001">
    <property type="protein sequence ID" value="RKT78395.1"/>
    <property type="molecule type" value="Genomic_DNA"/>
</dbReference>
<organism evidence="8 9">
    <name type="scientific">Terracoccus luteus</name>
    <dbReference type="NCBI Taxonomy" id="53356"/>
    <lineage>
        <taxon>Bacteria</taxon>
        <taxon>Bacillati</taxon>
        <taxon>Actinomycetota</taxon>
        <taxon>Actinomycetes</taxon>
        <taxon>Micrococcales</taxon>
        <taxon>Intrasporangiaceae</taxon>
        <taxon>Terracoccus</taxon>
    </lineage>
</organism>
<dbReference type="InterPro" id="IPR018313">
    <property type="entry name" value="SBP_3_CS"/>
</dbReference>
<evidence type="ECO:0000256" key="4">
    <source>
        <dbReference type="RuleBase" id="RU003744"/>
    </source>
</evidence>
<protein>
    <submittedName>
        <fullName evidence="7">ABC-type amino acid transport substrate-binding protein</fullName>
    </submittedName>
    <submittedName>
        <fullName evidence="8">Amino acid ABC transporter substrate-binding protein (PAAT family)</fullName>
    </submittedName>
</protein>
<dbReference type="Pfam" id="PF00497">
    <property type="entry name" value="SBP_bac_3"/>
    <property type="match status" value="1"/>
</dbReference>
<dbReference type="SMART" id="SM00062">
    <property type="entry name" value="PBPb"/>
    <property type="match status" value="1"/>
</dbReference>
<evidence type="ECO:0000256" key="5">
    <source>
        <dbReference type="SAM" id="SignalP"/>
    </source>
</evidence>
<feature type="signal peptide" evidence="5">
    <location>
        <begin position="1"/>
        <end position="20"/>
    </location>
</feature>
<evidence type="ECO:0000256" key="1">
    <source>
        <dbReference type="ARBA" id="ARBA00004196"/>
    </source>
</evidence>
<dbReference type="Proteomes" id="UP000278440">
    <property type="component" value="Unassembled WGS sequence"/>
</dbReference>
<dbReference type="PROSITE" id="PS01039">
    <property type="entry name" value="SBP_BACTERIAL_3"/>
    <property type="match status" value="1"/>
</dbReference>
<dbReference type="GO" id="GO:0030313">
    <property type="term" value="C:cell envelope"/>
    <property type="evidence" value="ECO:0007669"/>
    <property type="project" value="UniProtKB-SubCell"/>
</dbReference>
<keyword evidence="3 5" id="KW-0732">Signal</keyword>
<sequence>MRSRTVLTAVAATALTAVLAACGGGSGGSGGSGDSELAAVKSAGTLKVGTEGTYSPFSFHDPSSNALTGYDVDVAKAVADKLGVKVEYVETPFDAIFAGLSAKRFDVVVNQVTKNPQREGLYGLSTTYTYSEGVVATRADDSSITSLAGLSGKKSAQSLTSNWAQVAKDAGAQVESVEGFTQAVTLLKQKRVDATVNDNLVILDYQKSTGDTSVKIAASTGDVSQQVIATRKGSDLVGAVDTALADLKKDGTLKSISEKYFKEDVSVAPSGAGTPATSATS</sequence>
<gene>
    <name evidence="8" type="ORF">DFJ68_1840</name>
    <name evidence="7" type="ORF">FHW14_000791</name>
</gene>
<accession>A0A495XYZ8</accession>
<name>A0A495XYZ8_9MICO</name>
<reference evidence="7 10" key="2">
    <citation type="submission" date="2020-08" db="EMBL/GenBank/DDBJ databases">
        <title>Genomic Encyclopedia of Type Strains, Phase IV (KMG-V): Genome sequencing to study the core and pangenomes of soil and plant-associated prokaryotes.</title>
        <authorList>
            <person name="Whitman W."/>
        </authorList>
    </citation>
    <scope>NUCLEOTIDE SEQUENCE [LARGE SCALE GENOMIC DNA]</scope>
    <source>
        <strain evidence="7 10">B3ACCR2</strain>
    </source>
</reference>
<dbReference type="SUPFAM" id="SSF53850">
    <property type="entry name" value="Periplasmic binding protein-like II"/>
    <property type="match status" value="1"/>
</dbReference>
<dbReference type="EMBL" id="JACHVT010000002">
    <property type="protein sequence ID" value="MBB2985642.1"/>
    <property type="molecule type" value="Genomic_DNA"/>
</dbReference>
<reference evidence="8 9" key="1">
    <citation type="submission" date="2018-10" db="EMBL/GenBank/DDBJ databases">
        <title>Sequencing the genomes of 1000 actinobacteria strains.</title>
        <authorList>
            <person name="Klenk H.-P."/>
        </authorList>
    </citation>
    <scope>NUCLEOTIDE SEQUENCE [LARGE SCALE GENOMIC DNA]</scope>
    <source>
        <strain evidence="8 9">DSM 44267</strain>
    </source>
</reference>
<feature type="domain" description="Solute-binding protein family 3/N-terminal" evidence="6">
    <location>
        <begin position="45"/>
        <end position="264"/>
    </location>
</feature>
<comment type="caution">
    <text evidence="8">The sequence shown here is derived from an EMBL/GenBank/DDBJ whole genome shotgun (WGS) entry which is preliminary data.</text>
</comment>
<dbReference type="PROSITE" id="PS51257">
    <property type="entry name" value="PROKAR_LIPOPROTEIN"/>
    <property type="match status" value="1"/>
</dbReference>
<dbReference type="PANTHER" id="PTHR35936">
    <property type="entry name" value="MEMBRANE-BOUND LYTIC MUREIN TRANSGLYCOSYLASE F"/>
    <property type="match status" value="1"/>
</dbReference>
<dbReference type="RefSeq" id="WP_121032591.1">
    <property type="nucleotide sequence ID" value="NZ_JACHVT010000002.1"/>
</dbReference>